<evidence type="ECO:0000259" key="2">
    <source>
        <dbReference type="Pfam" id="PF02601"/>
    </source>
</evidence>
<dbReference type="GO" id="GO:0006308">
    <property type="term" value="P:DNA catabolic process"/>
    <property type="evidence" value="ECO:0007669"/>
    <property type="project" value="UniProtKB-UniRule"/>
</dbReference>
<dbReference type="Pfam" id="PF02601">
    <property type="entry name" value="Exonuc_VII_L"/>
    <property type="match status" value="1"/>
</dbReference>
<gene>
    <name evidence="3" type="primary">xseA</name>
    <name evidence="3" type="ORF">CSB45_00150</name>
</gene>
<dbReference type="InterPro" id="IPR020579">
    <property type="entry name" value="Exonuc_VII_lsu_C"/>
</dbReference>
<dbReference type="GO" id="GO:0009318">
    <property type="term" value="C:exodeoxyribonuclease VII complex"/>
    <property type="evidence" value="ECO:0007669"/>
    <property type="project" value="UniProtKB-UniRule"/>
</dbReference>
<protein>
    <recommendedName>
        <fullName evidence="1">Exodeoxyribonuclease VII large subunit</fullName>
        <ecNumber evidence="1">3.1.11.6</ecNumber>
    </recommendedName>
</protein>
<dbReference type="InterPro" id="IPR003753">
    <property type="entry name" value="Exonuc_VII_L"/>
</dbReference>
<evidence type="ECO:0000313" key="3">
    <source>
        <dbReference type="EMBL" id="PID60802.1"/>
    </source>
</evidence>
<dbReference type="EC" id="3.1.11.6" evidence="1"/>
<feature type="domain" description="Exonuclease VII large subunit C-terminal" evidence="2">
    <location>
        <begin position="24"/>
        <end position="340"/>
    </location>
</feature>
<dbReference type="EMBL" id="PDPS01000002">
    <property type="protein sequence ID" value="PID60802.1"/>
    <property type="molecule type" value="Genomic_DNA"/>
</dbReference>
<reference evidence="3 4" key="1">
    <citation type="submission" date="2017-10" db="EMBL/GenBank/DDBJ databases">
        <title>Novel microbial diversity and functional potential in the marine mammal oral microbiome.</title>
        <authorList>
            <person name="Dudek N.K."/>
            <person name="Sun C.L."/>
            <person name="Burstein D."/>
            <person name="Kantor R.S."/>
            <person name="Aliaga Goltsman D.S."/>
            <person name="Bik E.M."/>
            <person name="Thomas B.C."/>
            <person name="Banfield J.F."/>
            <person name="Relman D.A."/>
        </authorList>
    </citation>
    <scope>NUCLEOTIDE SEQUENCE [LARGE SCALE GENOMIC DNA]</scope>
    <source>
        <strain evidence="3">DOLZORAL124_49_17</strain>
    </source>
</reference>
<organism evidence="3 4">
    <name type="scientific">candidate division KSB3 bacterium</name>
    <dbReference type="NCBI Taxonomy" id="2044937"/>
    <lineage>
        <taxon>Bacteria</taxon>
        <taxon>candidate division KSB3</taxon>
    </lineage>
</organism>
<proteinExistence type="predicted"/>
<dbReference type="AlphaFoldDB" id="A0A2G6EG48"/>
<feature type="non-terminal residue" evidence="3">
    <location>
        <position position="1"/>
    </location>
</feature>
<comment type="caution">
    <text evidence="3">The sequence shown here is derived from an EMBL/GenBank/DDBJ whole genome shotgun (WGS) entry which is preliminary data.</text>
</comment>
<name>A0A2G6EG48_9BACT</name>
<dbReference type="NCBIfam" id="TIGR00237">
    <property type="entry name" value="xseA"/>
    <property type="match status" value="1"/>
</dbReference>
<dbReference type="PANTHER" id="PTHR30008">
    <property type="entry name" value="EXODEOXYRIBONUCLEASE 7 LARGE SUBUNIT"/>
    <property type="match status" value="1"/>
</dbReference>
<evidence type="ECO:0000313" key="4">
    <source>
        <dbReference type="Proteomes" id="UP000229740"/>
    </source>
</evidence>
<dbReference type="GO" id="GO:0008855">
    <property type="term" value="F:exodeoxyribonuclease VII activity"/>
    <property type="evidence" value="ECO:0007669"/>
    <property type="project" value="UniProtKB-UniRule"/>
</dbReference>
<sequence>EPAGAGKMQLEFEKTKAKLAALGYFDEERKQNIPQFPEKIAVITSPTGAAIADFLKIIRLRKTGAHIQLYPVSVQGDSAAREIAAAIKELDTLQRHDVVALIRGGGSLEDLQAFNDERVAEAIFSARLPIITGIGHQIDFTIADFCADYRCPTPTAAAEYLASDSAALLRQLHILRTRLIGRMRQQLDSAARHLHYQRRSLGVITKKLMATEQTLKLHQTRINAAIANKINRVENQLHHQQYRLERNSPQQRIAQSKQKLLVLDQKLRQKIQQYIAIKEEKLMQTTALLQSVSPLATLARGYSVTRKKASDKAHIISSANDVSPGDQVEILLHRGRLECEVKKTLPAETSREAT</sequence>
<dbReference type="PANTHER" id="PTHR30008:SF0">
    <property type="entry name" value="EXODEOXYRIBONUCLEASE 7 LARGE SUBUNIT"/>
    <property type="match status" value="1"/>
</dbReference>
<evidence type="ECO:0000256" key="1">
    <source>
        <dbReference type="NCBIfam" id="TIGR00237"/>
    </source>
</evidence>
<dbReference type="Proteomes" id="UP000229740">
    <property type="component" value="Unassembled WGS sequence"/>
</dbReference>
<accession>A0A2G6EG48</accession>